<name>A0A212RLJ7_RHOAC</name>
<dbReference type="EMBL" id="FYDG01000005">
    <property type="protein sequence ID" value="SNB73321.1"/>
    <property type="molecule type" value="Genomic_DNA"/>
</dbReference>
<evidence type="ECO:0000313" key="6">
    <source>
        <dbReference type="EMBL" id="SNB73321.1"/>
    </source>
</evidence>
<keyword evidence="2 6" id="KW-0645">Protease</keyword>
<evidence type="ECO:0000256" key="4">
    <source>
        <dbReference type="ARBA" id="ARBA00022825"/>
    </source>
</evidence>
<dbReference type="AlphaFoldDB" id="A0A212RLJ7"/>
<keyword evidence="7" id="KW-1185">Reference proteome</keyword>
<dbReference type="InterPro" id="IPR002142">
    <property type="entry name" value="Peptidase_S49"/>
</dbReference>
<dbReference type="RefSeq" id="WP_088520899.1">
    <property type="nucleotide sequence ID" value="NZ_FYDG01000005.1"/>
</dbReference>
<evidence type="ECO:0000256" key="2">
    <source>
        <dbReference type="ARBA" id="ARBA00022670"/>
    </source>
</evidence>
<dbReference type="Pfam" id="PF01343">
    <property type="entry name" value="Peptidase_S49"/>
    <property type="match status" value="1"/>
</dbReference>
<dbReference type="GO" id="GO:0006508">
    <property type="term" value="P:proteolysis"/>
    <property type="evidence" value="ECO:0007669"/>
    <property type="project" value="UniProtKB-KW"/>
</dbReference>
<evidence type="ECO:0000256" key="3">
    <source>
        <dbReference type="ARBA" id="ARBA00022801"/>
    </source>
</evidence>
<protein>
    <submittedName>
        <fullName evidence="6">Protease-4</fullName>
    </submittedName>
</protein>
<dbReference type="InterPro" id="IPR047272">
    <property type="entry name" value="S49_SppA_C"/>
</dbReference>
<dbReference type="InterPro" id="IPR004635">
    <property type="entry name" value="Pept_S49_SppA"/>
</dbReference>
<evidence type="ECO:0000313" key="7">
    <source>
        <dbReference type="Proteomes" id="UP000198418"/>
    </source>
</evidence>
<dbReference type="PANTHER" id="PTHR42987">
    <property type="entry name" value="PEPTIDASE S49"/>
    <property type="match status" value="1"/>
</dbReference>
<feature type="domain" description="Peptidase S49" evidence="5">
    <location>
        <begin position="107"/>
        <end position="256"/>
    </location>
</feature>
<reference evidence="7" key="1">
    <citation type="submission" date="2017-06" db="EMBL/GenBank/DDBJ databases">
        <authorList>
            <person name="Varghese N."/>
            <person name="Submissions S."/>
        </authorList>
    </citation>
    <scope>NUCLEOTIDE SEQUENCE [LARGE SCALE GENOMIC DNA]</scope>
    <source>
        <strain evidence="7">DSM 137</strain>
    </source>
</reference>
<evidence type="ECO:0000256" key="1">
    <source>
        <dbReference type="ARBA" id="ARBA00008683"/>
    </source>
</evidence>
<dbReference type="NCBIfam" id="TIGR00706">
    <property type="entry name" value="SppA_dom"/>
    <property type="match status" value="1"/>
</dbReference>
<dbReference type="PANTHER" id="PTHR42987:SF6">
    <property type="entry name" value="PROTEINASE IV"/>
    <property type="match status" value="1"/>
</dbReference>
<organism evidence="6 7">
    <name type="scientific">Rhodoblastus acidophilus</name>
    <name type="common">Rhodopseudomonas acidophila</name>
    <dbReference type="NCBI Taxonomy" id="1074"/>
    <lineage>
        <taxon>Bacteria</taxon>
        <taxon>Pseudomonadati</taxon>
        <taxon>Pseudomonadota</taxon>
        <taxon>Alphaproteobacteria</taxon>
        <taxon>Hyphomicrobiales</taxon>
        <taxon>Rhodoblastaceae</taxon>
        <taxon>Rhodoblastus</taxon>
    </lineage>
</organism>
<dbReference type="Gene3D" id="3.90.226.10">
    <property type="entry name" value="2-enoyl-CoA Hydratase, Chain A, domain 1"/>
    <property type="match status" value="1"/>
</dbReference>
<dbReference type="GO" id="GO:0008236">
    <property type="term" value="F:serine-type peptidase activity"/>
    <property type="evidence" value="ECO:0007669"/>
    <property type="project" value="UniProtKB-KW"/>
</dbReference>
<accession>A0A212RLJ7</accession>
<dbReference type="SUPFAM" id="SSF52096">
    <property type="entry name" value="ClpP/crotonase"/>
    <property type="match status" value="1"/>
</dbReference>
<dbReference type="OrthoDB" id="9764363at2"/>
<evidence type="ECO:0000259" key="5">
    <source>
        <dbReference type="Pfam" id="PF01343"/>
    </source>
</evidence>
<proteinExistence type="inferred from homology"/>
<dbReference type="InterPro" id="IPR029045">
    <property type="entry name" value="ClpP/crotonase-like_dom_sf"/>
</dbReference>
<dbReference type="CDD" id="cd07023">
    <property type="entry name" value="S49_Sppa_N_C"/>
    <property type="match status" value="1"/>
</dbReference>
<gene>
    <name evidence="6" type="ORF">SAMN06265338_105123</name>
</gene>
<keyword evidence="4" id="KW-0720">Serine protease</keyword>
<dbReference type="Gene3D" id="6.20.330.10">
    <property type="match status" value="1"/>
</dbReference>
<sequence length="322" mass="34193">MSQTTPVETVLDRRQLRRKLTRWRLAALALAVVALLVAAGRFAGDAGHLAPHIARLEINGLITGDRDTLKLIKSIDESSATAVLVQVSSPGGTVTGSEHIYDELRRLAQKKPVVAVVDTMAASGGYIVALGADHIVADGNSLIGSIGVLFQIPNVAKLLDTIGVKVETIKSSPLKAAPNGLEPTSEAAKAAVDALVADSYSWFKSVVKERRGLDDAQLAAVSDGRVFTGRQGKDLKLIDEFGGEREALAWLERERGIAKGLPVKEWKKNAVGKPFNLFSAAGALLGAAGVEPLERFASQMENVQGQATLDGLLAIWHVGRDQ</sequence>
<dbReference type="Proteomes" id="UP000198418">
    <property type="component" value="Unassembled WGS sequence"/>
</dbReference>
<keyword evidence="3" id="KW-0378">Hydrolase</keyword>
<comment type="similarity">
    <text evidence="1">Belongs to the peptidase S49 family.</text>
</comment>